<dbReference type="InterPro" id="IPR005819">
    <property type="entry name" value="H1/H5"/>
</dbReference>
<dbReference type="InterPro" id="IPR036388">
    <property type="entry name" value="WH-like_DNA-bd_sf"/>
</dbReference>
<feature type="domain" description="H15" evidence="7">
    <location>
        <begin position="43"/>
        <end position="112"/>
    </location>
</feature>
<dbReference type="Gene3D" id="1.10.10.10">
    <property type="entry name" value="Winged helix-like DNA-binding domain superfamily/Winged helix DNA-binding domain"/>
    <property type="match status" value="1"/>
</dbReference>
<feature type="compositionally biased region" description="Low complexity" evidence="6">
    <location>
        <begin position="268"/>
        <end position="279"/>
    </location>
</feature>
<dbReference type="GO" id="GO:0045910">
    <property type="term" value="P:negative regulation of DNA recombination"/>
    <property type="evidence" value="ECO:0007669"/>
    <property type="project" value="TreeGrafter"/>
</dbReference>
<dbReference type="PRINTS" id="PR00929">
    <property type="entry name" value="ATHOOK"/>
</dbReference>
<proteinExistence type="predicted"/>
<gene>
    <name evidence="9" type="primary">LOC110422535</name>
</gene>
<dbReference type="FunFam" id="1.10.10.10:FF:000637">
    <property type="entry name" value="Histone H1.2"/>
    <property type="match status" value="1"/>
</dbReference>
<evidence type="ECO:0000256" key="4">
    <source>
        <dbReference type="ARBA" id="ARBA00023125"/>
    </source>
</evidence>
<dbReference type="GO" id="GO:0006334">
    <property type="term" value="P:nucleosome assembly"/>
    <property type="evidence" value="ECO:0007669"/>
    <property type="project" value="InterPro"/>
</dbReference>
<dbReference type="SUPFAM" id="SSF46785">
    <property type="entry name" value="Winged helix' DNA-binding domain"/>
    <property type="match status" value="1"/>
</dbReference>
<dbReference type="PANTHER" id="PTHR11467:SF29">
    <property type="entry name" value="OS03G0711600 PROTEIN"/>
    <property type="match status" value="1"/>
</dbReference>
<evidence type="ECO:0000313" key="8">
    <source>
        <dbReference type="Proteomes" id="UP000504621"/>
    </source>
</evidence>
<feature type="region of interest" description="Disordered" evidence="6">
    <location>
        <begin position="117"/>
        <end position="232"/>
    </location>
</feature>
<keyword evidence="5" id="KW-0539">Nucleus</keyword>
<evidence type="ECO:0000256" key="1">
    <source>
        <dbReference type="ARBA" id="ARBA00004123"/>
    </source>
</evidence>
<feature type="compositionally biased region" description="Basic residues" evidence="6">
    <location>
        <begin position="298"/>
        <end position="311"/>
    </location>
</feature>
<dbReference type="GO" id="GO:0031492">
    <property type="term" value="F:nucleosomal DNA binding"/>
    <property type="evidence" value="ECO:0007669"/>
    <property type="project" value="TreeGrafter"/>
</dbReference>
<dbReference type="InterPro" id="IPR005818">
    <property type="entry name" value="Histone_H1/H5_H15"/>
</dbReference>
<feature type="region of interest" description="Disordered" evidence="6">
    <location>
        <begin position="260"/>
        <end position="316"/>
    </location>
</feature>
<feature type="region of interest" description="Disordered" evidence="6">
    <location>
        <begin position="1"/>
        <end position="47"/>
    </location>
</feature>
<dbReference type="PANTHER" id="PTHR11467">
    <property type="entry name" value="HISTONE H1"/>
    <property type="match status" value="1"/>
</dbReference>
<feature type="compositionally biased region" description="Pro residues" evidence="6">
    <location>
        <begin position="383"/>
        <end position="392"/>
    </location>
</feature>
<dbReference type="OrthoDB" id="1110759at2759"/>
<dbReference type="GO" id="GO:0030261">
    <property type="term" value="P:chromosome condensation"/>
    <property type="evidence" value="ECO:0007669"/>
    <property type="project" value="TreeGrafter"/>
</dbReference>
<name>A0A6J1AZ55_9ROSI</name>
<evidence type="ECO:0000256" key="2">
    <source>
        <dbReference type="ARBA" id="ARBA00004286"/>
    </source>
</evidence>
<keyword evidence="3" id="KW-0158">Chromosome</keyword>
<dbReference type="GO" id="GO:0030527">
    <property type="term" value="F:structural constituent of chromatin"/>
    <property type="evidence" value="ECO:0007669"/>
    <property type="project" value="InterPro"/>
</dbReference>
<dbReference type="Pfam" id="PF00538">
    <property type="entry name" value="Linker_histone"/>
    <property type="match status" value="1"/>
</dbReference>
<dbReference type="GO" id="GO:0005730">
    <property type="term" value="C:nucleolus"/>
    <property type="evidence" value="ECO:0007669"/>
    <property type="project" value="TreeGrafter"/>
</dbReference>
<evidence type="ECO:0000256" key="5">
    <source>
        <dbReference type="ARBA" id="ARBA00023242"/>
    </source>
</evidence>
<dbReference type="Proteomes" id="UP000504621">
    <property type="component" value="Unplaced"/>
</dbReference>
<comment type="subcellular location">
    <subcellularLocation>
        <location evidence="2">Chromosome</location>
    </subcellularLocation>
    <subcellularLocation>
        <location evidence="1">Nucleus</location>
    </subcellularLocation>
</comment>
<dbReference type="AlphaFoldDB" id="A0A6J1AZ55"/>
<sequence>MDPSLSSIPIDPLRRSFPRPSSPPVSSAVANPTTTAGLPPNLSHPPYSEMISEAIEALKERNGSSKRAIAKYIESAYKDLPPTHSALLTHHLKRLKNNGILVMVKKSYKLASAARSDASLPDSAPPHPFRCFSWAQRGRGRPPKPKPTLSTVDPNSQQPVALADGPKKSPGRPRKDGPAGQLGPRQGRGRPPKSGPKKSPGRPRKPKTVRSVVGANAVKRGRGRPPKALTQLPPSAVLPIQVQPMAVPYADAPAAVAPILPRPRGRPKGAAGAAGAVVPGKRRGRPPKIGGVSTNAIKPRKTTGKPVGRPKKTTEGADTKALAAAYGDVKRKLEYFQLKVKQAVGALKPQFSSESNISVIGAIQELEGLASMDISTPSTEEAQPPPPPPSTQPPVMQIEGQVH</sequence>
<dbReference type="PRINTS" id="PR00624">
    <property type="entry name" value="HISTONEH5"/>
</dbReference>
<feature type="compositionally biased region" description="Basic residues" evidence="6">
    <location>
        <begin position="187"/>
        <end position="208"/>
    </location>
</feature>
<dbReference type="PROSITE" id="PS51504">
    <property type="entry name" value="H15"/>
    <property type="match status" value="1"/>
</dbReference>
<dbReference type="InterPro" id="IPR036390">
    <property type="entry name" value="WH_DNA-bd_sf"/>
</dbReference>
<feature type="region of interest" description="Disordered" evidence="6">
    <location>
        <begin position="370"/>
        <end position="403"/>
    </location>
</feature>
<organism evidence="8 9">
    <name type="scientific">Herrania umbratica</name>
    <dbReference type="NCBI Taxonomy" id="108875"/>
    <lineage>
        <taxon>Eukaryota</taxon>
        <taxon>Viridiplantae</taxon>
        <taxon>Streptophyta</taxon>
        <taxon>Embryophyta</taxon>
        <taxon>Tracheophyta</taxon>
        <taxon>Spermatophyta</taxon>
        <taxon>Magnoliopsida</taxon>
        <taxon>eudicotyledons</taxon>
        <taxon>Gunneridae</taxon>
        <taxon>Pentapetalae</taxon>
        <taxon>rosids</taxon>
        <taxon>malvids</taxon>
        <taxon>Malvales</taxon>
        <taxon>Malvaceae</taxon>
        <taxon>Byttnerioideae</taxon>
        <taxon>Herrania</taxon>
    </lineage>
</organism>
<reference evidence="9" key="1">
    <citation type="submission" date="2025-08" db="UniProtKB">
        <authorList>
            <consortium name="RefSeq"/>
        </authorList>
    </citation>
    <scope>IDENTIFICATION</scope>
    <source>
        <tissue evidence="9">Leaf</tissue>
    </source>
</reference>
<evidence type="ECO:0000313" key="9">
    <source>
        <dbReference type="RefSeq" id="XP_021292166.1"/>
    </source>
</evidence>
<evidence type="ECO:0000259" key="7">
    <source>
        <dbReference type="PROSITE" id="PS51504"/>
    </source>
</evidence>
<dbReference type="SMART" id="SM00526">
    <property type="entry name" value="H15"/>
    <property type="match status" value="1"/>
</dbReference>
<protein>
    <submittedName>
        <fullName evidence="9">Histone H1</fullName>
    </submittedName>
</protein>
<dbReference type="InterPro" id="IPR017956">
    <property type="entry name" value="AT_hook_DNA-bd_motif"/>
</dbReference>
<evidence type="ECO:0000256" key="3">
    <source>
        <dbReference type="ARBA" id="ARBA00022454"/>
    </source>
</evidence>
<dbReference type="RefSeq" id="XP_021292166.1">
    <property type="nucleotide sequence ID" value="XM_021436491.1"/>
</dbReference>
<feature type="compositionally biased region" description="Polar residues" evidence="6">
    <location>
        <begin position="148"/>
        <end position="159"/>
    </location>
</feature>
<keyword evidence="4" id="KW-0238">DNA-binding</keyword>
<dbReference type="CDD" id="cd00073">
    <property type="entry name" value="H15"/>
    <property type="match status" value="1"/>
</dbReference>
<dbReference type="GO" id="GO:0000786">
    <property type="term" value="C:nucleosome"/>
    <property type="evidence" value="ECO:0007669"/>
    <property type="project" value="InterPro"/>
</dbReference>
<dbReference type="SMART" id="SM00384">
    <property type="entry name" value="AT_hook"/>
    <property type="match status" value="7"/>
</dbReference>
<evidence type="ECO:0000256" key="6">
    <source>
        <dbReference type="SAM" id="MobiDB-lite"/>
    </source>
</evidence>
<keyword evidence="8" id="KW-1185">Reference proteome</keyword>
<accession>A0A6J1AZ55</accession>
<dbReference type="GO" id="GO:0003690">
    <property type="term" value="F:double-stranded DNA binding"/>
    <property type="evidence" value="ECO:0007669"/>
    <property type="project" value="TreeGrafter"/>
</dbReference>
<dbReference type="GeneID" id="110422535"/>